<dbReference type="PANTHER" id="PTHR21248:SF22">
    <property type="entry name" value="PHOSPHOLIPASE D"/>
    <property type="match status" value="1"/>
</dbReference>
<keyword evidence="2 12" id="KW-1003">Cell membrane</keyword>
<keyword evidence="8 12" id="KW-0443">Lipid metabolism</keyword>
<dbReference type="InterPro" id="IPR027379">
    <property type="entry name" value="CLS_N"/>
</dbReference>
<evidence type="ECO:0000256" key="1">
    <source>
        <dbReference type="ARBA" id="ARBA00004651"/>
    </source>
</evidence>
<feature type="transmembrane region" description="Helical" evidence="12">
    <location>
        <begin position="6"/>
        <end position="24"/>
    </location>
</feature>
<keyword evidence="3 12" id="KW-0444">Lipid biosynthesis</keyword>
<dbReference type="GO" id="GO:0032049">
    <property type="term" value="P:cardiolipin biosynthetic process"/>
    <property type="evidence" value="ECO:0007669"/>
    <property type="project" value="UniProtKB-UniRule"/>
</dbReference>
<keyword evidence="6" id="KW-0677">Repeat</keyword>
<dbReference type="EMBL" id="FOVK01000029">
    <property type="protein sequence ID" value="SFO18665.1"/>
    <property type="molecule type" value="Genomic_DNA"/>
</dbReference>
<feature type="active site" evidence="12">
    <location>
        <position position="405"/>
    </location>
</feature>
<evidence type="ECO:0000256" key="5">
    <source>
        <dbReference type="ARBA" id="ARBA00022692"/>
    </source>
</evidence>
<reference evidence="15 16" key="1">
    <citation type="submission" date="2016-10" db="EMBL/GenBank/DDBJ databases">
        <authorList>
            <person name="de Groot N.N."/>
        </authorList>
    </citation>
    <scope>NUCLEOTIDE SEQUENCE [LARGE SCALE GENOMIC DNA]</scope>
    <source>
        <strain evidence="15 16">ML2</strain>
    </source>
</reference>
<evidence type="ECO:0000256" key="8">
    <source>
        <dbReference type="ARBA" id="ARBA00023098"/>
    </source>
</evidence>
<dbReference type="HAMAP" id="MF_01916">
    <property type="entry name" value="Cardiolipin_synth_Cls"/>
    <property type="match status" value="1"/>
</dbReference>
<feature type="active site" evidence="12">
    <location>
        <position position="213"/>
    </location>
</feature>
<evidence type="ECO:0000256" key="11">
    <source>
        <dbReference type="ARBA" id="ARBA00023264"/>
    </source>
</evidence>
<gene>
    <name evidence="15" type="ORF">SAMN04488695_1295</name>
</gene>
<feature type="active site" evidence="12">
    <location>
        <position position="218"/>
    </location>
</feature>
<feature type="active site" evidence="12">
    <location>
        <position position="407"/>
    </location>
</feature>
<keyword evidence="5 12" id="KW-0812">Transmembrane</keyword>
<sequence length="487" mass="56649">MNLYNAITALSLFINFLISLTIIFKNREKPEKSIGWLLIFMLIPFLGLILYFFLGRNWKSRNLKERLSPEMIDFVKTSLEEYAGPYKDMAKMVTIGNGSPMFSYNNITLYKDGVEKFEALIHDLESATHHIHMEYYIVKSDDIGRQIFDTLIRKSKEGIKVRFIMDKVGGRRFDKEYLKEIRAAGIELVTYSAHFASISKYIDTSINYRNHRKIIIIDGKIGYLGGNNIGDEYTGKSKFGYWRDTHARIEGEFVLGLQALFFDDFFSVLSFNEEAKKWEYDKQRQKYKREEDLSLYFPKNTIENYLPMQLVYNGPGTPYSTVEQLFLKMITSAKEKIYISSPYFIPSDSLMQALKVAVLSGIDVKIVFPEQYDHPPVGHASMTYIKELLDVGVEFYLYDKESFYHNKAIVVDTQISTFGTANFDVRSLYYNYEVNAVVYDELTSAKMEGLFYDDAAASRMLTLDEYNRGSIYTHLKESFFRIFSLLF</sequence>
<dbReference type="EC" id="2.7.8.-" evidence="12 13"/>
<evidence type="ECO:0000256" key="9">
    <source>
        <dbReference type="ARBA" id="ARBA00023136"/>
    </source>
</evidence>
<dbReference type="SUPFAM" id="SSF56024">
    <property type="entry name" value="Phospholipase D/nuclease"/>
    <property type="match status" value="2"/>
</dbReference>
<comment type="catalytic activity">
    <reaction evidence="12">
        <text>2 a 1,2-diacyl-sn-glycero-3-phospho-(1'-sn-glycerol) = a cardiolipin + glycerol</text>
        <dbReference type="Rhea" id="RHEA:31451"/>
        <dbReference type="ChEBI" id="CHEBI:17754"/>
        <dbReference type="ChEBI" id="CHEBI:62237"/>
        <dbReference type="ChEBI" id="CHEBI:64716"/>
    </reaction>
</comment>
<dbReference type="AlphaFoldDB" id="A0A1I5F4I0"/>
<evidence type="ECO:0000256" key="12">
    <source>
        <dbReference type="HAMAP-Rule" id="MF_01916"/>
    </source>
</evidence>
<evidence type="ECO:0000256" key="6">
    <source>
        <dbReference type="ARBA" id="ARBA00022737"/>
    </source>
</evidence>
<dbReference type="Proteomes" id="UP000181899">
    <property type="component" value="Unassembled WGS sequence"/>
</dbReference>
<evidence type="ECO:0000256" key="7">
    <source>
        <dbReference type="ARBA" id="ARBA00022989"/>
    </source>
</evidence>
<keyword evidence="9 12" id="KW-0472">Membrane</keyword>
<comment type="similarity">
    <text evidence="12">Belongs to the phospholipase D family. Cardiolipin synthase subfamily.</text>
</comment>
<evidence type="ECO:0000259" key="14">
    <source>
        <dbReference type="PROSITE" id="PS50035"/>
    </source>
</evidence>
<keyword evidence="11 12" id="KW-1208">Phospholipid metabolism</keyword>
<keyword evidence="16" id="KW-1185">Reference proteome</keyword>
<feature type="transmembrane region" description="Helical" evidence="12">
    <location>
        <begin position="36"/>
        <end position="54"/>
    </location>
</feature>
<keyword evidence="7 12" id="KW-1133">Transmembrane helix</keyword>
<dbReference type="SMART" id="SM00155">
    <property type="entry name" value="PLDc"/>
    <property type="match status" value="2"/>
</dbReference>
<dbReference type="PROSITE" id="PS50035">
    <property type="entry name" value="PLD"/>
    <property type="match status" value="2"/>
</dbReference>
<dbReference type="InterPro" id="IPR022924">
    <property type="entry name" value="Cardiolipin_synthase"/>
</dbReference>
<dbReference type="NCBIfam" id="TIGR04265">
    <property type="entry name" value="bac_cardiolipin"/>
    <property type="match status" value="1"/>
</dbReference>
<feature type="active site" evidence="12">
    <location>
        <position position="211"/>
    </location>
</feature>
<name>A0A1I5F4I0_9CLOT</name>
<evidence type="ECO:0000256" key="2">
    <source>
        <dbReference type="ARBA" id="ARBA00022475"/>
    </source>
</evidence>
<dbReference type="GO" id="GO:0008808">
    <property type="term" value="F:cardiolipin synthase activity"/>
    <property type="evidence" value="ECO:0007669"/>
    <property type="project" value="UniProtKB-UniRule"/>
</dbReference>
<dbReference type="RefSeq" id="WP_177213543.1">
    <property type="nucleotide sequence ID" value="NZ_FOVK01000029.1"/>
</dbReference>
<protein>
    <recommendedName>
        <fullName evidence="12 13">Cardiolipin synthase</fullName>
        <shortName evidence="12">CL synthase</shortName>
        <ecNumber evidence="12 13">2.7.8.-</ecNumber>
    </recommendedName>
</protein>
<dbReference type="Pfam" id="PF13396">
    <property type="entry name" value="PLDc_N"/>
    <property type="match status" value="1"/>
</dbReference>
<evidence type="ECO:0000256" key="13">
    <source>
        <dbReference type="NCBIfam" id="TIGR04265"/>
    </source>
</evidence>
<dbReference type="GO" id="GO:0005886">
    <property type="term" value="C:plasma membrane"/>
    <property type="evidence" value="ECO:0007669"/>
    <property type="project" value="UniProtKB-SubCell"/>
</dbReference>
<keyword evidence="10 12" id="KW-0594">Phospholipid biosynthesis</keyword>
<organism evidence="15 16">
    <name type="scientific">Proteiniclasticum ruminis</name>
    <dbReference type="NCBI Taxonomy" id="398199"/>
    <lineage>
        <taxon>Bacteria</taxon>
        <taxon>Bacillati</taxon>
        <taxon>Bacillota</taxon>
        <taxon>Clostridia</taxon>
        <taxon>Eubacteriales</taxon>
        <taxon>Clostridiaceae</taxon>
        <taxon>Proteiniclasticum</taxon>
    </lineage>
</organism>
<comment type="subcellular location">
    <subcellularLocation>
        <location evidence="1 12">Cell membrane</location>
        <topology evidence="1 12">Multi-pass membrane protein</topology>
    </subcellularLocation>
</comment>
<accession>A0A1I5F4I0</accession>
<evidence type="ECO:0000313" key="15">
    <source>
        <dbReference type="EMBL" id="SFO18665.1"/>
    </source>
</evidence>
<evidence type="ECO:0000256" key="3">
    <source>
        <dbReference type="ARBA" id="ARBA00022516"/>
    </source>
</evidence>
<dbReference type="PANTHER" id="PTHR21248">
    <property type="entry name" value="CARDIOLIPIN SYNTHASE"/>
    <property type="match status" value="1"/>
</dbReference>
<dbReference type="CDD" id="cd09112">
    <property type="entry name" value="PLDc_CLS_2"/>
    <property type="match status" value="1"/>
</dbReference>
<keyword evidence="4 12" id="KW-0808">Transferase</keyword>
<evidence type="ECO:0000256" key="4">
    <source>
        <dbReference type="ARBA" id="ARBA00022679"/>
    </source>
</evidence>
<feature type="active site" evidence="12">
    <location>
        <position position="412"/>
    </location>
</feature>
<dbReference type="Pfam" id="PF13091">
    <property type="entry name" value="PLDc_2"/>
    <property type="match status" value="2"/>
</dbReference>
<dbReference type="CDD" id="cd09110">
    <property type="entry name" value="PLDc_CLS_1"/>
    <property type="match status" value="1"/>
</dbReference>
<proteinExistence type="inferred from homology"/>
<dbReference type="InterPro" id="IPR030874">
    <property type="entry name" value="Cardiolipin_synth_Firmi"/>
</dbReference>
<dbReference type="Gene3D" id="3.30.870.10">
    <property type="entry name" value="Endonuclease Chain A"/>
    <property type="match status" value="2"/>
</dbReference>
<dbReference type="InterPro" id="IPR025202">
    <property type="entry name" value="PLD-like_dom"/>
</dbReference>
<comment type="function">
    <text evidence="12">Catalyzes the reversible phosphatidyl group transfer from one phosphatidylglycerol molecule to another to form cardiolipin (CL) (diphosphatidylglycerol) and glycerol.</text>
</comment>
<feature type="domain" description="PLD phosphodiesterase" evidence="14">
    <location>
        <begin position="206"/>
        <end position="233"/>
    </location>
</feature>
<dbReference type="InterPro" id="IPR001736">
    <property type="entry name" value="PLipase_D/transphosphatidylase"/>
</dbReference>
<evidence type="ECO:0000256" key="10">
    <source>
        <dbReference type="ARBA" id="ARBA00023209"/>
    </source>
</evidence>
<feature type="domain" description="PLD phosphodiesterase" evidence="14">
    <location>
        <begin position="400"/>
        <end position="427"/>
    </location>
</feature>
<evidence type="ECO:0000313" key="16">
    <source>
        <dbReference type="Proteomes" id="UP000181899"/>
    </source>
</evidence>